<dbReference type="Gene3D" id="3.30.460.10">
    <property type="entry name" value="Beta Polymerase, domain 2"/>
    <property type="match status" value="1"/>
</dbReference>
<name>A0ABS2PCN0_9BACL</name>
<dbReference type="RefSeq" id="WP_204697754.1">
    <property type="nucleotide sequence ID" value="NZ_JAFBEC010000006.1"/>
</dbReference>
<dbReference type="Pfam" id="PF04229">
    <property type="entry name" value="GrpB"/>
    <property type="match status" value="1"/>
</dbReference>
<accession>A0ABS2PCN0</accession>
<dbReference type="SUPFAM" id="SSF81301">
    <property type="entry name" value="Nucleotidyltransferase"/>
    <property type="match status" value="1"/>
</dbReference>
<evidence type="ECO:0000313" key="1">
    <source>
        <dbReference type="EMBL" id="MBM7633180.1"/>
    </source>
</evidence>
<evidence type="ECO:0000313" key="2">
    <source>
        <dbReference type="Proteomes" id="UP000741863"/>
    </source>
</evidence>
<dbReference type="InterPro" id="IPR043519">
    <property type="entry name" value="NT_sf"/>
</dbReference>
<gene>
    <name evidence="1" type="ORF">JOD17_002274</name>
</gene>
<dbReference type="InterPro" id="IPR007344">
    <property type="entry name" value="GrpB/CoaE"/>
</dbReference>
<organism evidence="1 2">
    <name type="scientific">Geomicrobium sediminis</name>
    <dbReference type="NCBI Taxonomy" id="1347788"/>
    <lineage>
        <taxon>Bacteria</taxon>
        <taxon>Bacillati</taxon>
        <taxon>Bacillota</taxon>
        <taxon>Bacilli</taxon>
        <taxon>Bacillales</taxon>
        <taxon>Geomicrobium</taxon>
    </lineage>
</organism>
<dbReference type="EMBL" id="JAFBEC010000006">
    <property type="protein sequence ID" value="MBM7633180.1"/>
    <property type="molecule type" value="Genomic_DNA"/>
</dbReference>
<dbReference type="Proteomes" id="UP000741863">
    <property type="component" value="Unassembled WGS sequence"/>
</dbReference>
<reference evidence="1 2" key="1">
    <citation type="submission" date="2021-01" db="EMBL/GenBank/DDBJ databases">
        <title>Genomic Encyclopedia of Type Strains, Phase IV (KMG-IV): sequencing the most valuable type-strain genomes for metagenomic binning, comparative biology and taxonomic classification.</title>
        <authorList>
            <person name="Goeker M."/>
        </authorList>
    </citation>
    <scope>NUCLEOTIDE SEQUENCE [LARGE SCALE GENOMIC DNA]</scope>
    <source>
        <strain evidence="1 2">DSM 25540</strain>
    </source>
</reference>
<protein>
    <submittedName>
        <fullName evidence="1">GrpB-like predicted nucleotidyltransferase (UPF0157 family)</fullName>
    </submittedName>
</protein>
<keyword evidence="2" id="KW-1185">Reference proteome</keyword>
<dbReference type="PANTHER" id="PTHR34822">
    <property type="entry name" value="GRPB DOMAIN PROTEIN (AFU_ORTHOLOGUE AFUA_1G01530)"/>
    <property type="match status" value="1"/>
</dbReference>
<comment type="caution">
    <text evidence="1">The sequence shown here is derived from an EMBL/GenBank/DDBJ whole genome shotgun (WGS) entry which is preliminary data.</text>
</comment>
<sequence length="187" mass="22078">MRDQVRSDEELQAVTVGERKPHNNTIELHEYNPTWPAQYQLEEEKIYRALQSAVVQLEHVGSTSIPRMSAKPIIDILLVVHDSANESRYVQALESIGYKLVIREPDWYEHRLLKRNDEGVNLHVFSEGCEETGRMLTFRDHLRTNEEDFIKYKEKKQELSTRTWRHVQHYADAKSEVVEEIIHKANR</sequence>
<dbReference type="PANTHER" id="PTHR34822:SF1">
    <property type="entry name" value="GRPB FAMILY PROTEIN"/>
    <property type="match status" value="1"/>
</dbReference>
<proteinExistence type="predicted"/>